<keyword evidence="2" id="KW-0805">Transcription regulation</keyword>
<dbReference type="InterPro" id="IPR011598">
    <property type="entry name" value="bHLH_dom"/>
</dbReference>
<comment type="caution">
    <text evidence="8">The sequence shown here is derived from an EMBL/GenBank/DDBJ whole genome shotgun (WGS) entry which is preliminary data.</text>
</comment>
<evidence type="ECO:0000256" key="1">
    <source>
        <dbReference type="ARBA" id="ARBA00004123"/>
    </source>
</evidence>
<dbReference type="PROSITE" id="PS50888">
    <property type="entry name" value="BHLH"/>
    <property type="match status" value="1"/>
</dbReference>
<dbReference type="SMART" id="SM00353">
    <property type="entry name" value="HLH"/>
    <property type="match status" value="1"/>
</dbReference>
<dbReference type="Proteomes" id="UP001415857">
    <property type="component" value="Unassembled WGS sequence"/>
</dbReference>
<feature type="region of interest" description="Disordered" evidence="6">
    <location>
        <begin position="158"/>
        <end position="185"/>
    </location>
</feature>
<sequence length="424" mass="46176">MGDMYDNSCFSSSSSSPFHHLLPSSSSRPGGSAPQQDEFSLFLHQILGRSSSHSSPSSSSVMAHKGNQMNPHRPCRSALAYGSERLVQDGIGMAESSSSGADSSAGVVFSSSGPYFPVADVRGSAVNVCSSSAGATENDFDEYDCESEEGLEAFVEEAQTKHVPPRGSSKRSRAAEVHNLSEKRRRSRINEKMKALQNLIPNSNKTDKASMLDEAIEYLKQLQLQVQMLSMRNGLSLHPMCLPGVLQPIQPSQMRMGLGEGNDSLHMNMAGTLPVNQEMHTQTVFNLPNQCTTTNQPPLPNMSQMINSETSFGLESSIQAHLGSFQLHTSSEEICRDSMLPHQQLNVNHSEKSSLATVSLPFDTQASELKDRDSLEACIQGRDQSEVVLLKNIERNQILSPHLNGMHGIKSAPGDDVKIETLNF</sequence>
<dbReference type="GO" id="GO:0046983">
    <property type="term" value="F:protein dimerization activity"/>
    <property type="evidence" value="ECO:0007669"/>
    <property type="project" value="InterPro"/>
</dbReference>
<evidence type="ECO:0000256" key="2">
    <source>
        <dbReference type="ARBA" id="ARBA00023015"/>
    </source>
</evidence>
<organism evidence="8 9">
    <name type="scientific">Liquidambar formosana</name>
    <name type="common">Formosan gum</name>
    <dbReference type="NCBI Taxonomy" id="63359"/>
    <lineage>
        <taxon>Eukaryota</taxon>
        <taxon>Viridiplantae</taxon>
        <taxon>Streptophyta</taxon>
        <taxon>Embryophyta</taxon>
        <taxon>Tracheophyta</taxon>
        <taxon>Spermatophyta</taxon>
        <taxon>Magnoliopsida</taxon>
        <taxon>eudicotyledons</taxon>
        <taxon>Gunneridae</taxon>
        <taxon>Pentapetalae</taxon>
        <taxon>Saxifragales</taxon>
        <taxon>Altingiaceae</taxon>
        <taxon>Liquidambar</taxon>
    </lineage>
</organism>
<reference evidence="8 9" key="1">
    <citation type="journal article" date="2024" name="Plant J.">
        <title>Genome sequences and population genomics reveal climatic adaptation and genomic divergence between two closely related sweetgum species.</title>
        <authorList>
            <person name="Xu W.Q."/>
            <person name="Ren C.Q."/>
            <person name="Zhang X.Y."/>
            <person name="Comes H.P."/>
            <person name="Liu X.H."/>
            <person name="Li Y.G."/>
            <person name="Kettle C.J."/>
            <person name="Jalonen R."/>
            <person name="Gaisberger H."/>
            <person name="Ma Y.Z."/>
            <person name="Qiu Y.X."/>
        </authorList>
    </citation>
    <scope>NUCLEOTIDE SEQUENCE [LARGE SCALE GENOMIC DNA]</scope>
    <source>
        <strain evidence="8">Hangzhou</strain>
    </source>
</reference>
<evidence type="ECO:0000313" key="8">
    <source>
        <dbReference type="EMBL" id="KAK9284511.1"/>
    </source>
</evidence>
<evidence type="ECO:0000259" key="7">
    <source>
        <dbReference type="PROSITE" id="PS50888"/>
    </source>
</evidence>
<keyword evidence="4" id="KW-0804">Transcription</keyword>
<dbReference type="SUPFAM" id="SSF47459">
    <property type="entry name" value="HLH, helix-loop-helix DNA-binding domain"/>
    <property type="match status" value="1"/>
</dbReference>
<evidence type="ECO:0000313" key="9">
    <source>
        <dbReference type="Proteomes" id="UP001415857"/>
    </source>
</evidence>
<feature type="region of interest" description="Disordered" evidence="6">
    <location>
        <begin position="50"/>
        <end position="73"/>
    </location>
</feature>
<dbReference type="AlphaFoldDB" id="A0AAP0RTR8"/>
<evidence type="ECO:0000256" key="5">
    <source>
        <dbReference type="ARBA" id="ARBA00023242"/>
    </source>
</evidence>
<dbReference type="PANTHER" id="PTHR45855:SF73">
    <property type="entry name" value="TRANSCRIPTION FACTOR SPATULA"/>
    <property type="match status" value="1"/>
</dbReference>
<dbReference type="PANTHER" id="PTHR45855">
    <property type="entry name" value="TRANSCRIPTION FACTOR PIF1-RELATED"/>
    <property type="match status" value="1"/>
</dbReference>
<dbReference type="InterPro" id="IPR031066">
    <property type="entry name" value="bHLH_ALC-like_plant"/>
</dbReference>
<proteinExistence type="predicted"/>
<evidence type="ECO:0000256" key="4">
    <source>
        <dbReference type="ARBA" id="ARBA00023163"/>
    </source>
</evidence>
<dbReference type="GO" id="GO:0005634">
    <property type="term" value="C:nucleus"/>
    <property type="evidence" value="ECO:0007669"/>
    <property type="project" value="UniProtKB-SubCell"/>
</dbReference>
<dbReference type="InterPro" id="IPR047265">
    <property type="entry name" value="PIF1-like_bHLH"/>
</dbReference>
<evidence type="ECO:0000256" key="6">
    <source>
        <dbReference type="SAM" id="MobiDB-lite"/>
    </source>
</evidence>
<evidence type="ECO:0000256" key="3">
    <source>
        <dbReference type="ARBA" id="ARBA00023125"/>
    </source>
</evidence>
<comment type="subcellular location">
    <subcellularLocation>
        <location evidence="1">Nucleus</location>
    </subcellularLocation>
</comment>
<dbReference type="FunFam" id="4.10.280.10:FF:000004">
    <property type="entry name" value="Basic helix-loop-helix transcription factor"/>
    <property type="match status" value="1"/>
</dbReference>
<name>A0AAP0RTR8_LIQFO</name>
<dbReference type="Pfam" id="PF00010">
    <property type="entry name" value="HLH"/>
    <property type="match status" value="1"/>
</dbReference>
<keyword evidence="5" id="KW-0539">Nucleus</keyword>
<feature type="domain" description="BHLH" evidence="7">
    <location>
        <begin position="173"/>
        <end position="222"/>
    </location>
</feature>
<feature type="compositionally biased region" description="Basic and acidic residues" evidence="6">
    <location>
        <begin position="173"/>
        <end position="185"/>
    </location>
</feature>
<dbReference type="EMBL" id="JBBPBK010000005">
    <property type="protein sequence ID" value="KAK9284511.1"/>
    <property type="molecule type" value="Genomic_DNA"/>
</dbReference>
<keyword evidence="9" id="KW-1185">Reference proteome</keyword>
<accession>A0AAP0RTR8</accession>
<feature type="compositionally biased region" description="Low complexity" evidence="6">
    <location>
        <begin position="10"/>
        <end position="27"/>
    </location>
</feature>
<dbReference type="Gene3D" id="4.10.280.10">
    <property type="entry name" value="Helix-loop-helix DNA-binding domain"/>
    <property type="match status" value="1"/>
</dbReference>
<feature type="region of interest" description="Disordered" evidence="6">
    <location>
        <begin position="1"/>
        <end position="38"/>
    </location>
</feature>
<dbReference type="CDD" id="cd11445">
    <property type="entry name" value="bHLH_AtPIF_like"/>
    <property type="match status" value="1"/>
</dbReference>
<protein>
    <recommendedName>
        <fullName evidence="7">BHLH domain-containing protein</fullName>
    </recommendedName>
</protein>
<dbReference type="GO" id="GO:0003677">
    <property type="term" value="F:DNA binding"/>
    <property type="evidence" value="ECO:0007669"/>
    <property type="project" value="UniProtKB-KW"/>
</dbReference>
<keyword evidence="3" id="KW-0238">DNA-binding</keyword>
<feature type="compositionally biased region" description="Low complexity" evidence="6">
    <location>
        <begin position="50"/>
        <end position="60"/>
    </location>
</feature>
<gene>
    <name evidence="8" type="ORF">L1049_023685</name>
</gene>
<dbReference type="InterPro" id="IPR036638">
    <property type="entry name" value="HLH_DNA-bd_sf"/>
</dbReference>